<dbReference type="OrthoDB" id="194289at2759"/>
<dbReference type="InParanoid" id="A0A316V7G3"/>
<evidence type="ECO:0000256" key="1">
    <source>
        <dbReference type="SAM" id="MobiDB-lite"/>
    </source>
</evidence>
<dbReference type="PANTHER" id="PTHR15887:SF1">
    <property type="entry name" value="TRANSMEMBRANE PROTEIN 69"/>
    <property type="match status" value="1"/>
</dbReference>
<protein>
    <submittedName>
        <fullName evidence="3">Uncharacterized protein</fullName>
    </submittedName>
</protein>
<dbReference type="InterPro" id="IPR021836">
    <property type="entry name" value="DUF3429"/>
</dbReference>
<accession>A0A316V7G3</accession>
<keyword evidence="4" id="KW-1185">Reference proteome</keyword>
<evidence type="ECO:0000256" key="2">
    <source>
        <dbReference type="SAM" id="Phobius"/>
    </source>
</evidence>
<dbReference type="RefSeq" id="XP_025353839.1">
    <property type="nucleotide sequence ID" value="XM_025499921.1"/>
</dbReference>
<evidence type="ECO:0000313" key="4">
    <source>
        <dbReference type="Proteomes" id="UP000245771"/>
    </source>
</evidence>
<dbReference type="EMBL" id="KZ819604">
    <property type="protein sequence ID" value="PWN33537.1"/>
    <property type="molecule type" value="Genomic_DNA"/>
</dbReference>
<feature type="transmembrane region" description="Helical" evidence="2">
    <location>
        <begin position="106"/>
        <end position="128"/>
    </location>
</feature>
<sequence>MPKIAALTKTNTVQHRMLYTSPIIRAANPQSGKPASDNLGHMVKNVKEEAKGVGASIGSAVAGTSSTSSSDPANDSQAKEAGQTNELVSDAKTIVGEMVQRVPRPALLWGAAGIVPYVSTAGASVYLARQAQLVAQGLDSHIDFETASALLLHAENVQITFGAVLLSFLGAIHWGFEFAKFGGAVGNRRYFLGLVPVMVAWPTLMLTPQLALVGQWAGFVLTWFIDLRATSQGWAPKWYSSYRFGLSLAVGVSIIATLAGTNYYDADNSRSSARGIGRRLSKVKAEASENTEDMVKRIAAGDQGTPVHQEKVGGDVQAEHTGAQGDSFVKIRNPKREEEERKKKEEEEKKKKEEEEKKKKEEKEGGEEKKEEKEGGEEKKDDKE</sequence>
<dbReference type="GeneID" id="37021702"/>
<dbReference type="STRING" id="1280837.A0A316V7G3"/>
<feature type="transmembrane region" description="Helical" evidence="2">
    <location>
        <begin position="244"/>
        <end position="264"/>
    </location>
</feature>
<keyword evidence="2" id="KW-1133">Transmembrane helix</keyword>
<keyword evidence="2" id="KW-0812">Transmembrane</keyword>
<dbReference type="AlphaFoldDB" id="A0A316V7G3"/>
<dbReference type="Pfam" id="PF11911">
    <property type="entry name" value="DUF3429"/>
    <property type="match status" value="1"/>
</dbReference>
<feature type="compositionally biased region" description="Polar residues" evidence="1">
    <location>
        <begin position="71"/>
        <end position="85"/>
    </location>
</feature>
<gene>
    <name evidence="3" type="ORF">FA14DRAFT_164948</name>
</gene>
<feature type="transmembrane region" description="Helical" evidence="2">
    <location>
        <begin position="191"/>
        <end position="224"/>
    </location>
</feature>
<feature type="region of interest" description="Disordered" evidence="1">
    <location>
        <begin position="317"/>
        <end position="384"/>
    </location>
</feature>
<reference evidence="3 4" key="1">
    <citation type="journal article" date="2018" name="Mol. Biol. Evol.">
        <title>Broad Genomic Sampling Reveals a Smut Pathogenic Ancestry of the Fungal Clade Ustilaginomycotina.</title>
        <authorList>
            <person name="Kijpornyongpan T."/>
            <person name="Mondo S.J."/>
            <person name="Barry K."/>
            <person name="Sandor L."/>
            <person name="Lee J."/>
            <person name="Lipzen A."/>
            <person name="Pangilinan J."/>
            <person name="LaButti K."/>
            <person name="Hainaut M."/>
            <person name="Henrissat B."/>
            <person name="Grigoriev I.V."/>
            <person name="Spatafora J.W."/>
            <person name="Aime M.C."/>
        </authorList>
    </citation>
    <scope>NUCLEOTIDE SEQUENCE [LARGE SCALE GENOMIC DNA]</scope>
    <source>
        <strain evidence="3 4">MCA 3882</strain>
    </source>
</reference>
<dbReference type="PANTHER" id="PTHR15887">
    <property type="entry name" value="TRANSMEMBRANE PROTEIN 69"/>
    <property type="match status" value="1"/>
</dbReference>
<feature type="transmembrane region" description="Helical" evidence="2">
    <location>
        <begin position="159"/>
        <end position="179"/>
    </location>
</feature>
<feature type="compositionally biased region" description="Low complexity" evidence="1">
    <location>
        <begin position="60"/>
        <end position="70"/>
    </location>
</feature>
<feature type="region of interest" description="Disordered" evidence="1">
    <location>
        <begin position="60"/>
        <end position="85"/>
    </location>
</feature>
<evidence type="ECO:0000313" key="3">
    <source>
        <dbReference type="EMBL" id="PWN33537.1"/>
    </source>
</evidence>
<dbReference type="Proteomes" id="UP000245771">
    <property type="component" value="Unassembled WGS sequence"/>
</dbReference>
<name>A0A316V7G3_9BASI</name>
<organism evidence="3 4">
    <name type="scientific">Meira miltonrushii</name>
    <dbReference type="NCBI Taxonomy" id="1280837"/>
    <lineage>
        <taxon>Eukaryota</taxon>
        <taxon>Fungi</taxon>
        <taxon>Dikarya</taxon>
        <taxon>Basidiomycota</taxon>
        <taxon>Ustilaginomycotina</taxon>
        <taxon>Exobasidiomycetes</taxon>
        <taxon>Exobasidiales</taxon>
        <taxon>Brachybasidiaceae</taxon>
        <taxon>Meira</taxon>
    </lineage>
</organism>
<feature type="compositionally biased region" description="Basic and acidic residues" evidence="1">
    <location>
        <begin position="334"/>
        <end position="384"/>
    </location>
</feature>
<keyword evidence="2" id="KW-0472">Membrane</keyword>
<proteinExistence type="predicted"/>